<sequence length="103" mass="11506">MLCSSPRSHSLCSLANETNFASLAELVRYQSLEFWSFVCGFVDWFVGGGVRRGGVWRSWEDLRSWEVVWSGEEWDLGEGRLGGGRGRGGRGGGEGRKEEVLYV</sequence>
<dbReference type="EMBL" id="CM026422">
    <property type="protein sequence ID" value="KAG0587592.1"/>
    <property type="molecule type" value="Genomic_DNA"/>
</dbReference>
<organism evidence="2 3">
    <name type="scientific">Ceratodon purpureus</name>
    <name type="common">Fire moss</name>
    <name type="synonym">Dicranum purpureum</name>
    <dbReference type="NCBI Taxonomy" id="3225"/>
    <lineage>
        <taxon>Eukaryota</taxon>
        <taxon>Viridiplantae</taxon>
        <taxon>Streptophyta</taxon>
        <taxon>Embryophyta</taxon>
        <taxon>Bryophyta</taxon>
        <taxon>Bryophytina</taxon>
        <taxon>Bryopsida</taxon>
        <taxon>Dicranidae</taxon>
        <taxon>Pseudoditrichales</taxon>
        <taxon>Ditrichaceae</taxon>
        <taxon>Ceratodon</taxon>
    </lineage>
</organism>
<proteinExistence type="predicted"/>
<feature type="compositionally biased region" description="Gly residues" evidence="1">
    <location>
        <begin position="80"/>
        <end position="92"/>
    </location>
</feature>
<name>A0A8T0IWW5_CERPU</name>
<keyword evidence="3" id="KW-1185">Reference proteome</keyword>
<feature type="region of interest" description="Disordered" evidence="1">
    <location>
        <begin position="80"/>
        <end position="103"/>
    </location>
</feature>
<evidence type="ECO:0000256" key="1">
    <source>
        <dbReference type="SAM" id="MobiDB-lite"/>
    </source>
</evidence>
<protein>
    <submittedName>
        <fullName evidence="2">Uncharacterized protein</fullName>
    </submittedName>
</protein>
<feature type="compositionally biased region" description="Basic and acidic residues" evidence="1">
    <location>
        <begin position="93"/>
        <end position="103"/>
    </location>
</feature>
<gene>
    <name evidence="2" type="ORF">KC19_2G175800</name>
</gene>
<comment type="caution">
    <text evidence="2">The sequence shown here is derived from an EMBL/GenBank/DDBJ whole genome shotgun (WGS) entry which is preliminary data.</text>
</comment>
<reference evidence="2" key="1">
    <citation type="submission" date="2020-06" db="EMBL/GenBank/DDBJ databases">
        <title>WGS assembly of Ceratodon purpureus strain R40.</title>
        <authorList>
            <person name="Carey S.B."/>
            <person name="Jenkins J."/>
            <person name="Shu S."/>
            <person name="Lovell J.T."/>
            <person name="Sreedasyam A."/>
            <person name="Maumus F."/>
            <person name="Tiley G.P."/>
            <person name="Fernandez-Pozo N."/>
            <person name="Barry K."/>
            <person name="Chen C."/>
            <person name="Wang M."/>
            <person name="Lipzen A."/>
            <person name="Daum C."/>
            <person name="Saski C.A."/>
            <person name="Payton A.C."/>
            <person name="Mcbreen J.C."/>
            <person name="Conrad R.E."/>
            <person name="Kollar L.M."/>
            <person name="Olsson S."/>
            <person name="Huttunen S."/>
            <person name="Landis J.B."/>
            <person name="Wickett N.J."/>
            <person name="Johnson M.G."/>
            <person name="Rensing S.A."/>
            <person name="Grimwood J."/>
            <person name="Schmutz J."/>
            <person name="Mcdaniel S.F."/>
        </authorList>
    </citation>
    <scope>NUCLEOTIDE SEQUENCE</scope>
    <source>
        <strain evidence="2">R40</strain>
    </source>
</reference>
<evidence type="ECO:0000313" key="3">
    <source>
        <dbReference type="Proteomes" id="UP000822688"/>
    </source>
</evidence>
<accession>A0A8T0IWW5</accession>
<evidence type="ECO:0000313" key="2">
    <source>
        <dbReference type="EMBL" id="KAG0587592.1"/>
    </source>
</evidence>
<dbReference type="AlphaFoldDB" id="A0A8T0IWW5"/>
<dbReference type="Proteomes" id="UP000822688">
    <property type="component" value="Chromosome 2"/>
</dbReference>